<dbReference type="Gene3D" id="3.60.21.70">
    <property type="entry name" value="PhoD-like phosphatase"/>
    <property type="match status" value="1"/>
</dbReference>
<comment type="caution">
    <text evidence="1">The sequence shown here is derived from an EMBL/GenBank/DDBJ whole genome shotgun (WGS) entry which is preliminary data.</text>
</comment>
<dbReference type="PROSITE" id="PS51318">
    <property type="entry name" value="TAT"/>
    <property type="match status" value="1"/>
</dbReference>
<evidence type="ECO:0008006" key="3">
    <source>
        <dbReference type="Google" id="ProtNLM"/>
    </source>
</evidence>
<dbReference type="InterPro" id="IPR029052">
    <property type="entry name" value="Metallo-depent_PP-like"/>
</dbReference>
<dbReference type="SUPFAM" id="SSF56300">
    <property type="entry name" value="Metallo-dependent phosphatases"/>
    <property type="match status" value="1"/>
</dbReference>
<keyword evidence="2" id="KW-1185">Reference proteome</keyword>
<proteinExistence type="predicted"/>
<dbReference type="RefSeq" id="WP_340363654.1">
    <property type="nucleotide sequence ID" value="NZ_JBBKZV010000005.1"/>
</dbReference>
<organism evidence="1 2">
    <name type="scientific">Variovorax humicola</name>
    <dbReference type="NCBI Taxonomy" id="1769758"/>
    <lineage>
        <taxon>Bacteria</taxon>
        <taxon>Pseudomonadati</taxon>
        <taxon>Pseudomonadota</taxon>
        <taxon>Betaproteobacteria</taxon>
        <taxon>Burkholderiales</taxon>
        <taxon>Comamonadaceae</taxon>
        <taxon>Variovorax</taxon>
    </lineage>
</organism>
<gene>
    <name evidence="1" type="ORF">WKW80_11295</name>
</gene>
<dbReference type="InterPro" id="IPR006311">
    <property type="entry name" value="TAT_signal"/>
</dbReference>
<protein>
    <recommendedName>
        <fullName evidence="3">PhoD-like phosphatase</fullName>
    </recommendedName>
</protein>
<dbReference type="InterPro" id="IPR038607">
    <property type="entry name" value="PhoD-like_sf"/>
</dbReference>
<dbReference type="Proteomes" id="UP001363010">
    <property type="component" value="Unassembled WGS sequence"/>
</dbReference>
<evidence type="ECO:0000313" key="2">
    <source>
        <dbReference type="Proteomes" id="UP001363010"/>
    </source>
</evidence>
<reference evidence="1 2" key="1">
    <citation type="submission" date="2024-03" db="EMBL/GenBank/DDBJ databases">
        <title>Novel species of the genus Variovorax.</title>
        <authorList>
            <person name="Liu Q."/>
            <person name="Xin Y.-H."/>
        </authorList>
    </citation>
    <scope>NUCLEOTIDE SEQUENCE [LARGE SCALE GENOMIC DNA]</scope>
    <source>
        <strain evidence="1 2">KACC 18501</strain>
    </source>
</reference>
<accession>A0ABU8VXT6</accession>
<dbReference type="EMBL" id="JBBKZV010000005">
    <property type="protein sequence ID" value="MEJ8822612.1"/>
    <property type="molecule type" value="Genomic_DNA"/>
</dbReference>
<name>A0ABU8VXT6_9BURK</name>
<evidence type="ECO:0000313" key="1">
    <source>
        <dbReference type="EMBL" id="MEJ8822612.1"/>
    </source>
</evidence>
<sequence>MKTSPTRVPGAAPRSAAAADPARREFLEAGLGAAALGLLGLPFGAAAQSGTPWGAGQVVHIIPTANHERFLIKASFKAPLGSAPRLLVDGKPHEGVQTDPQGRFWRFDVAALKPATPYQLRIVDRRGAALCDAWPLKTFPAPDTAAQRLRILAYTCAGGYDGPPLRGKTLFLDMAARRRLLARGMSFQPDVVIANGDHIYHDIETGLAKPAFKRYMQEVVWPKFGGALDTRVPMLHPRNLPIFLNVCDYQICALYGTTLRSTPSFFLTDDHDAFENDEFDEQLATLPPDTYGTLGAEQTQHLYYPEFLPDRNRPEWLPGGDKAGAPAGTNICFGTLRYGTLLEAVLYDCRRYLDSKGIQAKVLPQWVEDWLIARTRAEDTDQFLHVPSLPFGYSSGKLGDWYPDLLDNAAGKLTLDKSKPGWQSGWFDQHQRLIEALGAQTRRSAAIVQGDFHASAAASVTRSGDLKLAQPVHMVLTGTLGSGDLAFPSSVRSVESTPSHLVEMAQSLAPTEKNGFTIIDVTPDKLSFTMFTWRPPQAVAEIDSMAPALVYEVPRKA</sequence>